<feature type="compositionally biased region" description="Basic residues" evidence="1">
    <location>
        <begin position="103"/>
        <end position="113"/>
    </location>
</feature>
<evidence type="ECO:0000313" key="3">
    <source>
        <dbReference type="Proteomes" id="UP001153269"/>
    </source>
</evidence>
<feature type="compositionally biased region" description="Basic and acidic residues" evidence="1">
    <location>
        <begin position="59"/>
        <end position="72"/>
    </location>
</feature>
<organism evidence="2 3">
    <name type="scientific">Pleuronectes platessa</name>
    <name type="common">European plaice</name>
    <dbReference type="NCBI Taxonomy" id="8262"/>
    <lineage>
        <taxon>Eukaryota</taxon>
        <taxon>Metazoa</taxon>
        <taxon>Chordata</taxon>
        <taxon>Craniata</taxon>
        <taxon>Vertebrata</taxon>
        <taxon>Euteleostomi</taxon>
        <taxon>Actinopterygii</taxon>
        <taxon>Neopterygii</taxon>
        <taxon>Teleostei</taxon>
        <taxon>Neoteleostei</taxon>
        <taxon>Acanthomorphata</taxon>
        <taxon>Carangaria</taxon>
        <taxon>Pleuronectiformes</taxon>
        <taxon>Pleuronectoidei</taxon>
        <taxon>Pleuronectidae</taxon>
        <taxon>Pleuronectes</taxon>
    </lineage>
</organism>
<feature type="region of interest" description="Disordered" evidence="1">
    <location>
        <begin position="59"/>
        <end position="136"/>
    </location>
</feature>
<gene>
    <name evidence="2" type="ORF">PLEPLA_LOCUS36272</name>
</gene>
<keyword evidence="3" id="KW-1185">Reference proteome</keyword>
<name>A0A9N7VFE6_PLEPL</name>
<comment type="caution">
    <text evidence="2">The sequence shown here is derived from an EMBL/GenBank/DDBJ whole genome shotgun (WGS) entry which is preliminary data.</text>
</comment>
<dbReference type="Proteomes" id="UP001153269">
    <property type="component" value="Unassembled WGS sequence"/>
</dbReference>
<sequence>MSRPPSWRRVYTAASLWGAIKMLHSYGFQPFGHHVLRQVVLVCVQAISIAAREDIWHEKELAGEKRERKESKCIGSQTGGGASEYGRRTKTGPSRESRNKEHGQRHRGHRRPQRRDYHREQEIVVPQETSALSFHPPFSVGLKARAAERRSVPPAPAPLSGT</sequence>
<evidence type="ECO:0000256" key="1">
    <source>
        <dbReference type="SAM" id="MobiDB-lite"/>
    </source>
</evidence>
<evidence type="ECO:0000313" key="2">
    <source>
        <dbReference type="EMBL" id="CAB1448622.1"/>
    </source>
</evidence>
<protein>
    <submittedName>
        <fullName evidence="2">Uncharacterized protein</fullName>
    </submittedName>
</protein>
<dbReference type="AlphaFoldDB" id="A0A9N7VFE6"/>
<proteinExistence type="predicted"/>
<feature type="compositionally biased region" description="Basic and acidic residues" evidence="1">
    <location>
        <begin position="93"/>
        <end position="102"/>
    </location>
</feature>
<accession>A0A9N7VFE6</accession>
<reference evidence="2" key="1">
    <citation type="submission" date="2020-03" db="EMBL/GenBank/DDBJ databases">
        <authorList>
            <person name="Weist P."/>
        </authorList>
    </citation>
    <scope>NUCLEOTIDE SEQUENCE</scope>
</reference>
<dbReference type="EMBL" id="CADEAL010003984">
    <property type="protein sequence ID" value="CAB1448622.1"/>
    <property type="molecule type" value="Genomic_DNA"/>
</dbReference>